<feature type="transmembrane region" description="Helical" evidence="1">
    <location>
        <begin position="29"/>
        <end position="52"/>
    </location>
</feature>
<feature type="transmembrane region" description="Helical" evidence="1">
    <location>
        <begin position="64"/>
        <end position="83"/>
    </location>
</feature>
<reference evidence="4" key="1">
    <citation type="journal article" date="2019" name="Int. J. Syst. Evol. Microbiol.">
        <title>The Global Catalogue of Microorganisms (GCM) 10K type strain sequencing project: providing services to taxonomists for standard genome sequencing and annotation.</title>
        <authorList>
            <consortium name="The Broad Institute Genomics Platform"/>
            <consortium name="The Broad Institute Genome Sequencing Center for Infectious Disease"/>
            <person name="Wu L."/>
            <person name="Ma J."/>
        </authorList>
    </citation>
    <scope>NUCLEOTIDE SEQUENCE [LARGE SCALE GENOMIC DNA]</scope>
    <source>
        <strain evidence="4">KCTC 42182</strain>
    </source>
</reference>
<dbReference type="SUPFAM" id="SSF48317">
    <property type="entry name" value="Acid phosphatase/Vanadium-dependent haloperoxidase"/>
    <property type="match status" value="1"/>
</dbReference>
<protein>
    <submittedName>
        <fullName evidence="3">Phosphatase PAP2 family protein</fullName>
    </submittedName>
</protein>
<feature type="transmembrane region" description="Helical" evidence="1">
    <location>
        <begin position="167"/>
        <end position="185"/>
    </location>
</feature>
<dbReference type="Pfam" id="PF01569">
    <property type="entry name" value="PAP2"/>
    <property type="match status" value="1"/>
</dbReference>
<dbReference type="InterPro" id="IPR000326">
    <property type="entry name" value="PAP2/HPO"/>
</dbReference>
<feature type="transmembrane region" description="Helical" evidence="1">
    <location>
        <begin position="205"/>
        <end position="223"/>
    </location>
</feature>
<keyword evidence="1" id="KW-0812">Transmembrane</keyword>
<dbReference type="EMBL" id="JBHRYJ010000001">
    <property type="protein sequence ID" value="MFC3673967.1"/>
    <property type="molecule type" value="Genomic_DNA"/>
</dbReference>
<dbReference type="RefSeq" id="WP_379720045.1">
    <property type="nucleotide sequence ID" value="NZ_JBHRYJ010000001.1"/>
</dbReference>
<evidence type="ECO:0000313" key="4">
    <source>
        <dbReference type="Proteomes" id="UP001595711"/>
    </source>
</evidence>
<feature type="domain" description="Phosphatidic acid phosphatase type 2/haloperoxidase" evidence="2">
    <location>
        <begin position="65"/>
        <end position="182"/>
    </location>
</feature>
<organism evidence="3 4">
    <name type="scientific">Ferrovibrio xuzhouensis</name>
    <dbReference type="NCBI Taxonomy" id="1576914"/>
    <lineage>
        <taxon>Bacteria</taxon>
        <taxon>Pseudomonadati</taxon>
        <taxon>Pseudomonadota</taxon>
        <taxon>Alphaproteobacteria</taxon>
        <taxon>Rhodospirillales</taxon>
        <taxon>Rhodospirillaceae</taxon>
        <taxon>Ferrovibrio</taxon>
    </lineage>
</organism>
<evidence type="ECO:0000259" key="2">
    <source>
        <dbReference type="SMART" id="SM00014"/>
    </source>
</evidence>
<evidence type="ECO:0000313" key="3">
    <source>
        <dbReference type="EMBL" id="MFC3673967.1"/>
    </source>
</evidence>
<dbReference type="SMART" id="SM00014">
    <property type="entry name" value="acidPPc"/>
    <property type="match status" value="1"/>
</dbReference>
<dbReference type="Gene3D" id="1.20.144.10">
    <property type="entry name" value="Phosphatidic acid phosphatase type 2/haloperoxidase"/>
    <property type="match status" value="1"/>
</dbReference>
<gene>
    <name evidence="3" type="ORF">ACFOOQ_00320</name>
</gene>
<name>A0ABV7VA50_9PROT</name>
<comment type="caution">
    <text evidence="3">The sequence shown here is derived from an EMBL/GenBank/DDBJ whole genome shotgun (WGS) entry which is preliminary data.</text>
</comment>
<dbReference type="InterPro" id="IPR036938">
    <property type="entry name" value="PAP2/HPO_sf"/>
</dbReference>
<keyword evidence="1" id="KW-1133">Transmembrane helix</keyword>
<proteinExistence type="predicted"/>
<keyword evidence="1" id="KW-0472">Membrane</keyword>
<keyword evidence="4" id="KW-1185">Reference proteome</keyword>
<feature type="transmembrane region" description="Helical" evidence="1">
    <location>
        <begin position="142"/>
        <end position="161"/>
    </location>
</feature>
<sequence>MQQTLNTMDVHLIRLLNQYAGLNPALDHLIYTLSDSGLLKGGLFMAFLWWHWFRRDDATETRRGQIIIALTATAMAVIVSRVLQVELPFRDRPMHNAALHFMLPDGVGSGMLDGWSSFPSDHAVLFSGLAVAVWIQSWRGGLLCAIWALVAVCLPRVYLGYHYPTDIAAGLILGTGIVVAAHLLVSPDRLTAPLLRWEHMHPTSFYCLAFLASFELAVMFRDIRQLAADGVHLAGATAPAATLATEGSLPFRSNATHAVSSSIAAPPKTE</sequence>
<dbReference type="PANTHER" id="PTHR14969">
    <property type="entry name" value="SPHINGOSINE-1-PHOSPHATE PHOSPHOHYDROLASE"/>
    <property type="match status" value="1"/>
</dbReference>
<dbReference type="Proteomes" id="UP001595711">
    <property type="component" value="Unassembled WGS sequence"/>
</dbReference>
<dbReference type="PANTHER" id="PTHR14969:SF13">
    <property type="entry name" value="AT30094P"/>
    <property type="match status" value="1"/>
</dbReference>
<evidence type="ECO:0000256" key="1">
    <source>
        <dbReference type="SAM" id="Phobius"/>
    </source>
</evidence>
<accession>A0ABV7VA50</accession>